<dbReference type="EMBL" id="ADCY02000071">
    <property type="protein sequence ID" value="EFG30496.1"/>
    <property type="molecule type" value="Genomic_DNA"/>
</dbReference>
<dbReference type="KEGG" id="smur:BWP33_07435"/>
<dbReference type="AlphaFoldDB" id="V9HKK2"/>
<dbReference type="eggNOG" id="ENOG5033JIG">
    <property type="taxonomic scope" value="Bacteria"/>
</dbReference>
<dbReference type="KEGG" id="smur:BWP33_08380"/>
<dbReference type="HOGENOM" id="CLU_1081184_0_0_4"/>
<dbReference type="STRING" id="641147.HMPREF9021_01780"/>
<dbReference type="OrthoDB" id="5570093at2"/>
<proteinExistence type="predicted"/>
<sequence>MFIADFVTRRIKSQMQELTLQQAIDLCQVPDSFNEQGISRALQFIVKETNLPLDKWTVQERIVALFHYITAQEKGDWQLVDNGSVTDYLIEQDYPETPYIFQDDGDLFHIVPLTGEYVEAIERATDSTRGKWILAAMAATIRAENDDFDGIPDERISENMTRLLALPESVFNRFLAHFQAAQIHLAHCVNIDFHDDGIILLPKGGTGLPPVRFQFDEVLEQPTIALWRKLDEFSANNLLTTQI</sequence>
<evidence type="ECO:0000313" key="2">
    <source>
        <dbReference type="EMBL" id="EFG30496.1"/>
    </source>
</evidence>
<organism evidence="1 3">
    <name type="scientific">Simonsiella muelleri ATCC 29453</name>
    <dbReference type="NCBI Taxonomy" id="641147"/>
    <lineage>
        <taxon>Bacteria</taxon>
        <taxon>Pseudomonadati</taxon>
        <taxon>Pseudomonadota</taxon>
        <taxon>Betaproteobacteria</taxon>
        <taxon>Neisseriales</taxon>
        <taxon>Neisseriaceae</taxon>
        <taxon>Simonsiella</taxon>
    </lineage>
</organism>
<reference evidence="1 3" key="1">
    <citation type="submission" date="2010-03" db="EMBL/GenBank/DDBJ databases">
        <authorList>
            <consortium name="The Broad Institute Genome Sequencing Platform"/>
            <person name="Ward D."/>
            <person name="Earl A."/>
            <person name="Feldgarden M."/>
            <person name="Gevers D."/>
            <person name="Young S."/>
            <person name="Zeng Q."/>
            <person name="Koehrsen M."/>
            <person name="Alvarado L."/>
            <person name="Berlin A.M."/>
            <person name="Borenstein D."/>
            <person name="Chapman S.B."/>
            <person name="Chen Z."/>
            <person name="Engels R."/>
            <person name="Freedman E."/>
            <person name="Gellesch M."/>
            <person name="Goldberg J."/>
            <person name="Griggs A."/>
            <person name="Gujja S."/>
            <person name="Heilman E.R."/>
            <person name="Heiman D.I."/>
            <person name="Hepburn T.A."/>
            <person name="Howarth C."/>
            <person name="Jen D."/>
            <person name="Larson L."/>
            <person name="Mehta T."/>
            <person name="Park D."/>
            <person name="Pearson M."/>
            <person name="Richards J."/>
            <person name="Roberts A."/>
            <person name="Saif S."/>
            <person name="Shea T.D."/>
            <person name="Shenoy N."/>
            <person name="Sisk P."/>
            <person name="Stolte C."/>
            <person name="Sykes S.N."/>
            <person name="Walk T."/>
            <person name="White J."/>
            <person name="Yandava C."/>
            <person name="Izard J."/>
            <person name="Baranova O.V."/>
            <person name="Blanton J.M."/>
            <person name="Tanner A.C."/>
            <person name="Dewhirst F."/>
            <person name="Haas B."/>
            <person name="Nusbaum C."/>
            <person name="Birren B."/>
        </authorList>
    </citation>
    <scope>NUCLEOTIDE SEQUENCE [LARGE SCALE GENOMIC DNA]</scope>
    <source>
        <strain evidence="1">ATCC 29453</strain>
        <strain evidence="1">ATCC 29453</strain>
    </source>
</reference>
<evidence type="ECO:0000313" key="1">
    <source>
        <dbReference type="EMBL" id="EFG30493.2"/>
    </source>
</evidence>
<comment type="caution">
    <text evidence="1">The sequence shown here is derived from an EMBL/GenBank/DDBJ whole genome shotgun (WGS) entry which is preliminary data.</text>
</comment>
<reference evidence="1 3" key="2">
    <citation type="submission" date="2011-10" db="EMBL/GenBank/DDBJ databases">
        <title>The Genome Sequence of Simonsiella muelleri ATCC 29453.</title>
        <authorList>
            <consortium name="The Broad Institute Genome Sequencing Platform"/>
            <consortium name="The Broad Institute Genome Sequencing Center for Infectious Disease"/>
            <person name="Earl A."/>
            <person name="Ward D."/>
            <person name="Feldgarden M."/>
            <person name="Gevers D."/>
            <person name="Izard J."/>
            <person name="Baranova O.V."/>
            <person name="Blanton J.M."/>
            <person name="Tanner A.C."/>
            <person name="Dewhirst F."/>
            <person name="Young S.K."/>
            <person name="Zeng Q."/>
            <person name="Gargeya S."/>
            <person name="Fitzgerald M."/>
            <person name="Haas B."/>
            <person name="Abouelleil A."/>
            <person name="Alvarado L."/>
            <person name="Arachchi H.M."/>
            <person name="Berlin A."/>
            <person name="Brown A."/>
            <person name="Chapman S.B."/>
            <person name="Chen Z."/>
            <person name="Dunbar C."/>
            <person name="Freedman E."/>
            <person name="Gearin G."/>
            <person name="Goldberg J."/>
            <person name="Griggs A."/>
            <person name="Gujja S."/>
            <person name="Heiman D."/>
            <person name="Howarth C."/>
            <person name="Larson L."/>
            <person name="Lui A."/>
            <person name="MacDonald P.J.P."/>
            <person name="Montmayeur A."/>
            <person name="Murphy C."/>
            <person name="Neiman D."/>
            <person name="Pearson M."/>
            <person name="Priest M."/>
            <person name="Roberts A."/>
            <person name="Saif S."/>
            <person name="Shea T."/>
            <person name="Shenoy N."/>
            <person name="Sisk P."/>
            <person name="Stolte C."/>
            <person name="Sykes S."/>
            <person name="Wortman J."/>
            <person name="Nusbaum C."/>
            <person name="Birren B."/>
        </authorList>
    </citation>
    <scope>NUCLEOTIDE SEQUENCE [LARGE SCALE GENOMIC DNA]</scope>
    <source>
        <strain evidence="1">ATCC 29453</strain>
        <strain evidence="1">ATCC 29453</strain>
    </source>
</reference>
<evidence type="ECO:0000313" key="3">
    <source>
        <dbReference type="Proteomes" id="UP000017813"/>
    </source>
</evidence>
<name>V9HKK2_9NEIS</name>
<gene>
    <name evidence="1" type="ORF">HMPREF9021_01780</name>
    <name evidence="2" type="ORF">HMPREF9021_01783</name>
</gene>
<accession>V9HKK2</accession>
<dbReference type="EMBL" id="ADCY02000035">
    <property type="protein sequence ID" value="EFG30493.2"/>
    <property type="molecule type" value="Genomic_DNA"/>
</dbReference>
<keyword evidence="3" id="KW-1185">Reference proteome</keyword>
<dbReference type="Proteomes" id="UP000017813">
    <property type="component" value="Unassembled WGS sequence"/>
</dbReference>
<dbReference type="RefSeq" id="WP_002642185.1">
    <property type="nucleotide sequence ID" value="NZ_CP019448.1"/>
</dbReference>
<protein>
    <submittedName>
        <fullName evidence="1">Uncharacterized protein</fullName>
    </submittedName>
</protein>